<accession>A0ABN8MVV6</accession>
<gene>
    <name evidence="2" type="ORF">PLOB_00016188</name>
</gene>
<dbReference type="SUPFAM" id="SSF52540">
    <property type="entry name" value="P-loop containing nucleoside triphosphate hydrolases"/>
    <property type="match status" value="2"/>
</dbReference>
<organism evidence="2 3">
    <name type="scientific">Porites lobata</name>
    <dbReference type="NCBI Taxonomy" id="104759"/>
    <lineage>
        <taxon>Eukaryota</taxon>
        <taxon>Metazoa</taxon>
        <taxon>Cnidaria</taxon>
        <taxon>Anthozoa</taxon>
        <taxon>Hexacorallia</taxon>
        <taxon>Scleractinia</taxon>
        <taxon>Fungiina</taxon>
        <taxon>Poritidae</taxon>
        <taxon>Porites</taxon>
    </lineage>
</organism>
<dbReference type="InterPro" id="IPR027417">
    <property type="entry name" value="P-loop_NTPase"/>
</dbReference>
<dbReference type="Pfam" id="PF01443">
    <property type="entry name" value="Viral_helicase1"/>
    <property type="match status" value="1"/>
</dbReference>
<dbReference type="EMBL" id="CALNXK010000002">
    <property type="protein sequence ID" value="CAH3033141.1"/>
    <property type="molecule type" value="Genomic_DNA"/>
</dbReference>
<sequence>MMYIFDTFTEAQAKLLANSFIGELGRKYTRTEHGCTCRDMDTAQCIWTSALAEGRDIFIDSYIFLIRERTIERNFSDNTSINRFVISQGTLQCLNLIYDDWTNESELYSVNTDGIHMTNPKKQYPNKKDVKFVTKNIGSVYTTDSVPVYFEKHRENFDTSNYTDYVGGGCIYYGAAGCGKTTKLVTLATKATNPVTLSFTNKAIENIKSKISEEFRDKCHTFDSYFCHYHGRDISSLEGKTVFIEECTMTPNKWMTKIYQAFTKYHNAIYMFGDTNQCDPIKNGSQIHHDYFTSVPISEMCPRRVEMNYKEGCVRYDEQTRDVLAKFLETGKVTSKFAPTGQYYKNICYLNKTRRNVTRECCHRFVEDKESYEVDFLYNSKRERYSVCVGMHMLVTQNLKNDNLFNMMEFKIEHITEDGSMFTIGGYTFEYSKFSQCFFPAFCSTVLKYRGSEIDEHYNISNVNRMDKKQLYTALSRTTKLEYIHLSNELLNKRCIPRQQPHIEILKNYFNSDYNDGKRLSLRNVTRFMLVVHAKNCRTYYMNMLQTKRVPCINTGMTSSKLSC</sequence>
<feature type="domain" description="(+)RNA virus helicase C-terminal" evidence="1">
    <location>
        <begin position="174"/>
        <end position="358"/>
    </location>
</feature>
<evidence type="ECO:0000313" key="2">
    <source>
        <dbReference type="EMBL" id="CAH3033141.1"/>
    </source>
</evidence>
<evidence type="ECO:0000313" key="3">
    <source>
        <dbReference type="Proteomes" id="UP001159405"/>
    </source>
</evidence>
<name>A0ABN8MVV6_9CNID</name>
<keyword evidence="3" id="KW-1185">Reference proteome</keyword>
<dbReference type="Proteomes" id="UP001159405">
    <property type="component" value="Unassembled WGS sequence"/>
</dbReference>
<proteinExistence type="predicted"/>
<dbReference type="InterPro" id="IPR027351">
    <property type="entry name" value="(+)RNA_virus_helicase_core_dom"/>
</dbReference>
<protein>
    <recommendedName>
        <fullName evidence="1">(+)RNA virus helicase C-terminal domain-containing protein</fullName>
    </recommendedName>
</protein>
<dbReference type="Gene3D" id="3.40.50.300">
    <property type="entry name" value="P-loop containing nucleotide triphosphate hydrolases"/>
    <property type="match status" value="1"/>
</dbReference>
<comment type="caution">
    <text evidence="2">The sequence shown here is derived from an EMBL/GenBank/DDBJ whole genome shotgun (WGS) entry which is preliminary data.</text>
</comment>
<evidence type="ECO:0000259" key="1">
    <source>
        <dbReference type="Pfam" id="PF01443"/>
    </source>
</evidence>
<reference evidence="2 3" key="1">
    <citation type="submission" date="2022-05" db="EMBL/GenBank/DDBJ databases">
        <authorList>
            <consortium name="Genoscope - CEA"/>
            <person name="William W."/>
        </authorList>
    </citation>
    <scope>NUCLEOTIDE SEQUENCE [LARGE SCALE GENOMIC DNA]</scope>
</reference>